<reference evidence="1" key="4">
    <citation type="journal article" date="2001" name="Nature">
        <title>Functional annotation of a full-length mouse cDNA collection.</title>
        <authorList>
            <consortium name="The RIKEN Genome Exploration Research Group Phase II Team and the FANTOM Consortium"/>
        </authorList>
    </citation>
    <scope>NUCLEOTIDE SEQUENCE</scope>
    <source>
        <strain evidence="1">C57BL/6J</strain>
        <tissue evidence="1">Head</tissue>
    </source>
</reference>
<dbReference type="AlphaFoldDB" id="Q3US13"/>
<reference evidence="1" key="3">
    <citation type="journal article" date="2000" name="Genome Res.">
        <title>RIKEN integrated sequence analysis (RISA) system--384-format sequencing pipeline with 384 multicapillary sequencer.</title>
        <authorList>
            <person name="Shibata K."/>
            <person name="Itoh M."/>
            <person name="Aizawa K."/>
            <person name="Nagaoka S."/>
            <person name="Sasaki N."/>
            <person name="Carninci P."/>
            <person name="Konno H."/>
            <person name="Akiyama J."/>
            <person name="Nishi K."/>
            <person name="Kitsunai T."/>
            <person name="Tashiro H."/>
            <person name="Itoh M."/>
            <person name="Sumi N."/>
            <person name="Ishii Y."/>
            <person name="Nakamura S."/>
            <person name="Hazama M."/>
            <person name="Nishine T."/>
            <person name="Harada A."/>
            <person name="Yamamoto R."/>
            <person name="Matsumoto H."/>
            <person name="Sakaguchi S."/>
            <person name="Ikegami T."/>
            <person name="Kashiwagi K."/>
            <person name="Fujiwake S."/>
            <person name="Inoue K."/>
            <person name="Togawa Y."/>
            <person name="Izawa M."/>
            <person name="Ohara E."/>
            <person name="Watahiki M."/>
            <person name="Yoneda Y."/>
            <person name="Ishikawa T."/>
            <person name="Ozawa K."/>
            <person name="Tanaka T."/>
            <person name="Matsuura S."/>
            <person name="Kawai J."/>
            <person name="Okazaki Y."/>
            <person name="Muramatsu M."/>
            <person name="Inoue Y."/>
            <person name="Kira A."/>
            <person name="Hayashizaki Y."/>
        </authorList>
    </citation>
    <scope>NUCLEOTIDE SEQUENCE</scope>
    <source>
        <strain evidence="1">C57BL/6J</strain>
        <tissue evidence="1">Head</tissue>
    </source>
</reference>
<proteinExistence type="evidence at transcript level"/>
<dbReference type="EMBL" id="AK140936">
    <property type="protein sequence ID" value="BAE24524.1"/>
    <property type="molecule type" value="mRNA"/>
</dbReference>
<feature type="non-terminal residue" evidence="1">
    <location>
        <position position="1"/>
    </location>
</feature>
<protein>
    <submittedName>
        <fullName evidence="1">Uncharacterized protein</fullName>
    </submittedName>
</protein>
<reference evidence="1" key="7">
    <citation type="journal article" date="2005" name="Science">
        <title>The Transcriptional Landscape of the Mammalian Genome.</title>
        <authorList>
            <consortium name="The FANTOM Consortium"/>
            <consortium name="Riken Genome Exploration Research Group and Genome Science Group (Genome Network Project Core Group)"/>
        </authorList>
    </citation>
    <scope>NUCLEOTIDE SEQUENCE</scope>
    <source>
        <strain evidence="1">C57BL/6J</strain>
        <tissue evidence="1">Head</tissue>
    </source>
</reference>
<reference evidence="1" key="6">
    <citation type="submission" date="2004-03" db="EMBL/GenBank/DDBJ databases">
        <authorList>
            <person name="Arakawa T."/>
            <person name="Carninci P."/>
            <person name="Fukuda S."/>
            <person name="Hashizume W."/>
            <person name="Hayashida K."/>
            <person name="Hori F."/>
            <person name="Iida J."/>
            <person name="Imamura K."/>
            <person name="Imotani K."/>
            <person name="Itoh M."/>
            <person name="Kanagawa S."/>
            <person name="Kawai J."/>
            <person name="Kojima M."/>
            <person name="Konno H."/>
            <person name="Murata M."/>
            <person name="Nakamura M."/>
            <person name="Ninomiya N."/>
            <person name="Nishiyori H."/>
            <person name="Nomura K."/>
            <person name="Ohno M."/>
            <person name="Sakazume N."/>
            <person name="Sano H."/>
            <person name="Sasaki D."/>
            <person name="Shibata K."/>
            <person name="Shiraki T."/>
            <person name="Tagami M."/>
            <person name="Tagami Y."/>
            <person name="Waki K."/>
            <person name="Watahiki A."/>
            <person name="Muramatsu M."/>
            <person name="Hayashizaki Y."/>
        </authorList>
    </citation>
    <scope>NUCLEOTIDE SEQUENCE</scope>
    <source>
        <strain evidence="1">C57BL/6J</strain>
        <tissue evidence="1">Head</tissue>
    </source>
</reference>
<name>Q3US13_MOUSE</name>
<gene>
    <name evidence="2" type="primary">Lyst</name>
</gene>
<evidence type="ECO:0000313" key="1">
    <source>
        <dbReference type="EMBL" id="BAE24524.1"/>
    </source>
</evidence>
<reference evidence="1" key="8">
    <citation type="journal article" date="2005" name="Science">
        <title>Antisense Transcription in the Mammalian Transcriptome.</title>
        <authorList>
            <consortium name="RIKEN Genome Exploration Research Group and Genome Science Group (Genome Network Project Core Group) and the FANTOM Consortium"/>
        </authorList>
    </citation>
    <scope>NUCLEOTIDE SEQUENCE</scope>
    <source>
        <strain evidence="1">C57BL/6J</strain>
        <tissue evidence="1">Head</tissue>
    </source>
</reference>
<reference evidence="1" key="1">
    <citation type="journal article" date="1999" name="Methods Enzymol.">
        <title>High-efficiency full-length cDNA cloning.</title>
        <authorList>
            <person name="Carninci P."/>
            <person name="Hayashizaki Y."/>
        </authorList>
    </citation>
    <scope>NUCLEOTIDE SEQUENCE</scope>
    <source>
        <strain evidence="1">C57BL/6J</strain>
        <tissue evidence="1">Head</tissue>
    </source>
</reference>
<sequence length="140" mass="15264">VGLLVQFAFRETREPVKEVTHPSPLSWIKGLKWGEYVGSPSAPVPVVCFSQPHGERFGSLQALPTRAICGLSRNFCLLMTYNKEQGNVNHSEDQTGGLLEDLTVTSSPGLLPYLTSEVAQALEKSSLQNCGYLCKLGIKV</sequence>
<reference evidence="1" key="2">
    <citation type="journal article" date="2000" name="Genome Res.">
        <title>Normalization and subtraction of cap-trapper-selected cDNAs to prepare full-length cDNA libraries for rapid discovery of new genes.</title>
        <authorList>
            <person name="Carninci P."/>
            <person name="Shibata Y."/>
            <person name="Hayatsu N."/>
            <person name="Sugahara Y."/>
            <person name="Shibata K."/>
            <person name="Itoh M."/>
            <person name="Konno H."/>
            <person name="Okazaki Y."/>
            <person name="Muramatsu M."/>
            <person name="Hayashizaki Y."/>
        </authorList>
    </citation>
    <scope>NUCLEOTIDE SEQUENCE</scope>
    <source>
        <strain evidence="1">C57BL/6J</strain>
        <tissue evidence="1">Head</tissue>
    </source>
</reference>
<dbReference type="AGR" id="MGI:107448"/>
<organism evidence="1">
    <name type="scientific">Mus musculus</name>
    <name type="common">Mouse</name>
    <dbReference type="NCBI Taxonomy" id="10090"/>
    <lineage>
        <taxon>Eukaryota</taxon>
        <taxon>Metazoa</taxon>
        <taxon>Chordata</taxon>
        <taxon>Craniata</taxon>
        <taxon>Vertebrata</taxon>
        <taxon>Euteleostomi</taxon>
        <taxon>Mammalia</taxon>
        <taxon>Eutheria</taxon>
        <taxon>Euarchontoglires</taxon>
        <taxon>Glires</taxon>
        <taxon>Rodentia</taxon>
        <taxon>Myomorpha</taxon>
        <taxon>Muroidea</taxon>
        <taxon>Muridae</taxon>
        <taxon>Murinae</taxon>
        <taxon>Mus</taxon>
        <taxon>Mus</taxon>
    </lineage>
</organism>
<reference evidence="1" key="5">
    <citation type="journal article" date="2002" name="Nature">
        <title>Analysis of the mouse transcriptome based on functional annotation of 60,770 full-length cDNAs.</title>
        <authorList>
            <consortium name="The FANTOM Consortium and the RIKEN Genome Exploration Research Group Phase I and II Team"/>
        </authorList>
    </citation>
    <scope>NUCLEOTIDE SEQUENCE</scope>
    <source>
        <strain evidence="1">C57BL/6J</strain>
        <tissue evidence="1">Head</tissue>
    </source>
</reference>
<accession>Q3US13</accession>
<evidence type="ECO:0000313" key="2">
    <source>
        <dbReference type="MGI" id="MGI:107448"/>
    </source>
</evidence>
<dbReference type="MGI" id="MGI:107448">
    <property type="gene designation" value="Lyst"/>
</dbReference>